<dbReference type="PANTHER" id="PTHR12736:SF7">
    <property type="entry name" value="LANC-LIKE PROTEIN 3"/>
    <property type="match status" value="1"/>
</dbReference>
<evidence type="ECO:0000313" key="2">
    <source>
        <dbReference type="EMBL" id="MFD1887311.1"/>
    </source>
</evidence>
<dbReference type="Proteomes" id="UP001597233">
    <property type="component" value="Unassembled WGS sequence"/>
</dbReference>
<dbReference type="Pfam" id="PF05147">
    <property type="entry name" value="LANC_like"/>
    <property type="match status" value="1"/>
</dbReference>
<dbReference type="RefSeq" id="WP_347325196.1">
    <property type="nucleotide sequence ID" value="NZ_JBCGUH010000005.1"/>
</dbReference>
<dbReference type="NCBIfam" id="TIGR03897">
    <property type="entry name" value="lanti_2_LanM"/>
    <property type="match status" value="1"/>
</dbReference>
<dbReference type="InterPro" id="IPR007822">
    <property type="entry name" value="LANC-like"/>
</dbReference>
<proteinExistence type="predicted"/>
<dbReference type="CDD" id="cd04792">
    <property type="entry name" value="LanM-like"/>
    <property type="match status" value="1"/>
</dbReference>
<reference evidence="3" key="1">
    <citation type="journal article" date="2019" name="Int. J. Syst. Evol. Microbiol.">
        <title>The Global Catalogue of Microorganisms (GCM) 10K type strain sequencing project: providing services to taxonomists for standard genome sequencing and annotation.</title>
        <authorList>
            <consortium name="The Broad Institute Genomics Platform"/>
            <consortium name="The Broad Institute Genome Sequencing Center for Infectious Disease"/>
            <person name="Wu L."/>
            <person name="Ma J."/>
        </authorList>
    </citation>
    <scope>NUCLEOTIDE SEQUENCE [LARGE SCALE GENOMIC DNA]</scope>
    <source>
        <strain evidence="3">CCUG 54950</strain>
    </source>
</reference>
<protein>
    <submittedName>
        <fullName evidence="2">Type 2 lanthipeptide synthetase LanM family protein</fullName>
    </submittedName>
</protein>
<evidence type="ECO:0000313" key="3">
    <source>
        <dbReference type="Proteomes" id="UP001597233"/>
    </source>
</evidence>
<dbReference type="Gene3D" id="1.50.10.10">
    <property type="match status" value="1"/>
</dbReference>
<dbReference type="Pfam" id="PF13575">
    <property type="entry name" value="DUF4135"/>
    <property type="match status" value="1"/>
</dbReference>
<feature type="domain" description="Lantibiotic biosynthesis protein dehydration" evidence="1">
    <location>
        <begin position="192"/>
        <end position="563"/>
    </location>
</feature>
<dbReference type="PRINTS" id="PR01955">
    <property type="entry name" value="LANCFRANKIA"/>
</dbReference>
<sequence>MTTMTNLLMSKERKGPQLPDAEIQLLDRNLELIYKQNTALAEESIQHVMLMNDLEQVKQLYRTGLHTTGFKMNVFQQLKQAIASQHIQDHQINDNIMFHTFALKITAYFSHLLSFSGIGEERLENVAQLRQRMMEQLEKSVLKISYRTLVLDLNMNREQGKLLGATPEQQYQYYHRQCLQDQTYIEQFFEKYPVLLRALGGEIRKYRKFLNELFTRFERDYEQIAGLLSSSTPVQIRDIEMGMGDAHSDGRKVTRLILNCGQLIYKPRNLSIDKLYEKIIQFTNEMSGEPDLQLQAPAVLARKHYGWAQYISFQGCTNEQQVERFYTRMGAQMALLYTLQAVDFHSENLIAHGDQPVLIDLESLFHPMYERDQEAITAYQQAEKQLNESVRALGLLPFLFAGKADISGIGRQGKTKSILKVPQLKHVKTAHMQVERDYTETEESYNQPSLEQTKAINPKQYVKQLKRGFTMMYELLHRHKQALCQLIEQQGADAVIRFIPKPTVKYASLLELSFHPRFLHNSIDREVFLAKIWEDARGRADFEKLVTYEFADLLNNDIPYFSIRLHEPHVYTAKGKQISHYFQESPLQMVQRRVAGLSKEDMDFQLQVIELSMLAAEEQKQTVLKQFVSKQYRDYTQPPAAGYDIELRQKAVELTDYIHARAYQSCIAGKPTYAWLNTMPVGVEELQWKLSVMGDSMYDGLSGMALLHLALWKTGAGEDYLQRAEHMMDDVIERYTSLEITADNRERISIGAYSGIASMVYTLLNFYTMTGKRRFYESARTLAAFIPQLLPYDHELDLIGGSSGALAVMARAYEIEHDPLFRELAEQCAAYLVDKAIHVDEQQVTWEGIAGKPLTGFSHGNAGMIYALQLWQNHTDNNELKMIIKKGMNFENAHCSHGNWNDLRKPVEEAATSAWCHGSPGILLSRLQLAESTHPAVAQQAVHDQQMALPNILHDGFGREQSLCHGDMGNAMILIRYGQRTNQPEWINVGTNLIIESAHSRTKYQCGVGNEVETPNLMLGLAGIAYGMLYASHPELPNILDLELSGMTDTPLSE</sequence>
<dbReference type="PANTHER" id="PTHR12736">
    <property type="entry name" value="LANC-LIKE PROTEIN"/>
    <property type="match status" value="1"/>
</dbReference>
<dbReference type="PIRSF" id="PIRSF037228">
    <property type="entry name" value="Lant_mod_RumM"/>
    <property type="match status" value="1"/>
</dbReference>
<accession>A0ABW4RM63</accession>
<name>A0ABW4RM63_9BACL</name>
<dbReference type="InterPro" id="IPR025410">
    <property type="entry name" value="Lant_dehyd"/>
</dbReference>
<dbReference type="SMART" id="SM01260">
    <property type="entry name" value="LANC_like"/>
    <property type="match status" value="1"/>
</dbReference>
<gene>
    <name evidence="2" type="ORF">ACFSC9_17590</name>
</gene>
<comment type="caution">
    <text evidence="2">The sequence shown here is derived from an EMBL/GenBank/DDBJ whole genome shotgun (WGS) entry which is preliminary data.</text>
</comment>
<keyword evidence="3" id="KW-1185">Reference proteome</keyword>
<dbReference type="SUPFAM" id="SSF158745">
    <property type="entry name" value="LanC-like"/>
    <property type="match status" value="1"/>
</dbReference>
<dbReference type="EMBL" id="JBHUEH010000023">
    <property type="protein sequence ID" value="MFD1887311.1"/>
    <property type="molecule type" value="Genomic_DNA"/>
</dbReference>
<dbReference type="InterPro" id="IPR017146">
    <property type="entry name" value="Lanti_2_LanM"/>
</dbReference>
<organism evidence="2 3">
    <name type="scientific">Paenibacillus wenxiniae</name>
    <dbReference type="NCBI Taxonomy" id="1636843"/>
    <lineage>
        <taxon>Bacteria</taxon>
        <taxon>Bacillati</taxon>
        <taxon>Bacillota</taxon>
        <taxon>Bacilli</taxon>
        <taxon>Bacillales</taxon>
        <taxon>Paenibacillaceae</taxon>
        <taxon>Paenibacillus</taxon>
    </lineage>
</organism>
<evidence type="ECO:0000259" key="1">
    <source>
        <dbReference type="Pfam" id="PF13575"/>
    </source>
</evidence>
<dbReference type="InterPro" id="IPR012341">
    <property type="entry name" value="6hp_glycosidase-like_sf"/>
</dbReference>
<dbReference type="PRINTS" id="PR01950">
    <property type="entry name" value="LANCSUPER"/>
</dbReference>